<dbReference type="HAMAP" id="MF_00925">
    <property type="entry name" value="OM_assembly_BamE"/>
    <property type="match status" value="1"/>
</dbReference>
<keyword evidence="3" id="KW-0998">Cell outer membrane</keyword>
<proteinExistence type="inferred from homology"/>
<dbReference type="EMBL" id="UOFF01000150">
    <property type="protein sequence ID" value="VAW55960.1"/>
    <property type="molecule type" value="Genomic_DNA"/>
</dbReference>
<evidence type="ECO:0000256" key="2">
    <source>
        <dbReference type="ARBA" id="ARBA00023136"/>
    </source>
</evidence>
<protein>
    <recommendedName>
        <fullName evidence="4">Outer membrane protein assembly factor BamE domain-containing protein</fullName>
    </recommendedName>
</protein>
<dbReference type="GO" id="GO:0051205">
    <property type="term" value="P:protein insertion into membrane"/>
    <property type="evidence" value="ECO:0007669"/>
    <property type="project" value="TreeGrafter"/>
</dbReference>
<dbReference type="AlphaFoldDB" id="A0A3B0WTV7"/>
<dbReference type="PANTHER" id="PTHR37482">
    <property type="entry name" value="OUTER MEMBRANE PROTEIN ASSEMBLY FACTOR BAME"/>
    <property type="match status" value="1"/>
</dbReference>
<evidence type="ECO:0000259" key="4">
    <source>
        <dbReference type="Pfam" id="PF04355"/>
    </source>
</evidence>
<dbReference type="InterPro" id="IPR037873">
    <property type="entry name" value="BamE-like"/>
</dbReference>
<dbReference type="Gene3D" id="3.30.1450.10">
    <property type="match status" value="1"/>
</dbReference>
<dbReference type="GO" id="GO:1990063">
    <property type="term" value="C:Bam protein complex"/>
    <property type="evidence" value="ECO:0007669"/>
    <property type="project" value="TreeGrafter"/>
</dbReference>
<dbReference type="PROSITE" id="PS51257">
    <property type="entry name" value="PROKAR_LIPOPROTEIN"/>
    <property type="match status" value="1"/>
</dbReference>
<feature type="domain" description="Outer membrane protein assembly factor BamE" evidence="4">
    <location>
        <begin position="29"/>
        <end position="96"/>
    </location>
</feature>
<dbReference type="GO" id="GO:0043165">
    <property type="term" value="P:Gram-negative-bacterium-type cell outer membrane assembly"/>
    <property type="evidence" value="ECO:0007669"/>
    <property type="project" value="TreeGrafter"/>
</dbReference>
<keyword evidence="2" id="KW-0472">Membrane</keyword>
<gene>
    <name evidence="5" type="ORF">MNBD_GAMMA07-2678</name>
</gene>
<dbReference type="Pfam" id="PF04355">
    <property type="entry name" value="BamE"/>
    <property type="match status" value="1"/>
</dbReference>
<keyword evidence="1" id="KW-0732">Signal</keyword>
<name>A0A3B0WTV7_9ZZZZ</name>
<accession>A0A3B0WTV7</accession>
<organism evidence="5">
    <name type="scientific">hydrothermal vent metagenome</name>
    <dbReference type="NCBI Taxonomy" id="652676"/>
    <lineage>
        <taxon>unclassified sequences</taxon>
        <taxon>metagenomes</taxon>
        <taxon>ecological metagenomes</taxon>
    </lineage>
</organism>
<evidence type="ECO:0000313" key="5">
    <source>
        <dbReference type="EMBL" id="VAW55960.1"/>
    </source>
</evidence>
<reference evidence="5" key="1">
    <citation type="submission" date="2018-06" db="EMBL/GenBank/DDBJ databases">
        <authorList>
            <person name="Zhirakovskaya E."/>
        </authorList>
    </citation>
    <scope>NUCLEOTIDE SEQUENCE</scope>
</reference>
<evidence type="ECO:0000256" key="3">
    <source>
        <dbReference type="ARBA" id="ARBA00023237"/>
    </source>
</evidence>
<evidence type="ECO:0000256" key="1">
    <source>
        <dbReference type="ARBA" id="ARBA00022729"/>
    </source>
</evidence>
<dbReference type="PANTHER" id="PTHR37482:SF1">
    <property type="entry name" value="OUTER MEMBRANE PROTEIN ASSEMBLY FACTOR BAME"/>
    <property type="match status" value="1"/>
</dbReference>
<sequence length="131" mass="14740">MQKKLIIISILTTLFFAGCTPHRIDIQQGNKVTPENFHKLKLGMSHSQVVFILGSPLLKDPFHQARWDYLFYLKPGNKAIKQSRLTLYFTGDELTQIDDSTYTPEAHADKMKIENIDTNNMAPGGGGGHSH</sequence>
<dbReference type="InterPro" id="IPR007450">
    <property type="entry name" value="BamE_dom"/>
</dbReference>
<dbReference type="InterPro" id="IPR026592">
    <property type="entry name" value="BamE"/>
</dbReference>
<dbReference type="GO" id="GO:0030674">
    <property type="term" value="F:protein-macromolecule adaptor activity"/>
    <property type="evidence" value="ECO:0007669"/>
    <property type="project" value="TreeGrafter"/>
</dbReference>